<evidence type="ECO:0000313" key="1">
    <source>
        <dbReference type="EMBL" id="ADZ84724.1"/>
    </source>
</evidence>
<evidence type="ECO:0000313" key="2">
    <source>
        <dbReference type="Proteomes" id="UP000008467"/>
    </source>
</evidence>
<protein>
    <submittedName>
        <fullName evidence="1">Uncharacterized protein</fullName>
    </submittedName>
</protein>
<sequence length="144" mass="17214">MFQINYRIVENEDELKKMTKEAYDEEWGNIEGLLELCFYESSYGYMYDGEISPEMLAVGCFQDELLVSWFHNLLDAVVALREVEHITVCEMECPKMLEFQKRDEFLEVREIDEMDDKKSKVHFYKKFKVQSMGRLLFRGGYQDV</sequence>
<dbReference type="AlphaFoldDB" id="F2JNE8"/>
<dbReference type="EMBL" id="CP002582">
    <property type="protein sequence ID" value="ADZ84724.1"/>
    <property type="molecule type" value="Genomic_DNA"/>
</dbReference>
<dbReference type="KEGG" id="cle:Clole_3027"/>
<dbReference type="RefSeq" id="WP_013658003.1">
    <property type="nucleotide sequence ID" value="NC_015275.1"/>
</dbReference>
<organism evidence="1 2">
    <name type="scientific">Cellulosilyticum lentocellum (strain ATCC 49066 / DSM 5427 / NCIMB 11756 / RHM5)</name>
    <name type="common">Clostridium lentocellum</name>
    <dbReference type="NCBI Taxonomy" id="642492"/>
    <lineage>
        <taxon>Bacteria</taxon>
        <taxon>Bacillati</taxon>
        <taxon>Bacillota</taxon>
        <taxon>Clostridia</taxon>
        <taxon>Lachnospirales</taxon>
        <taxon>Cellulosilyticaceae</taxon>
        <taxon>Cellulosilyticum</taxon>
    </lineage>
</organism>
<keyword evidence="2" id="KW-1185">Reference proteome</keyword>
<accession>F2JNE8</accession>
<reference evidence="1 2" key="1">
    <citation type="journal article" date="2011" name="J. Bacteriol.">
        <title>Complete genome sequence of the cellulose-degrading bacterium Cellulosilyticum lentocellum.</title>
        <authorList>
            <consortium name="US DOE Joint Genome Institute"/>
            <person name="Miller D.A."/>
            <person name="Suen G."/>
            <person name="Bruce D."/>
            <person name="Copeland A."/>
            <person name="Cheng J.F."/>
            <person name="Detter C."/>
            <person name="Goodwin L.A."/>
            <person name="Han C.S."/>
            <person name="Hauser L.J."/>
            <person name="Land M.L."/>
            <person name="Lapidus A."/>
            <person name="Lucas S."/>
            <person name="Meincke L."/>
            <person name="Pitluck S."/>
            <person name="Tapia R."/>
            <person name="Teshima H."/>
            <person name="Woyke T."/>
            <person name="Fox B.G."/>
            <person name="Angert E.R."/>
            <person name="Currie C.R."/>
        </authorList>
    </citation>
    <scope>NUCLEOTIDE SEQUENCE [LARGE SCALE GENOMIC DNA]</scope>
    <source>
        <strain evidence="2">ATCC 49066 / DSM 5427 / NCIMB 11756 / RHM5</strain>
    </source>
</reference>
<dbReference type="HOGENOM" id="CLU_1793015_0_0_9"/>
<proteinExistence type="predicted"/>
<dbReference type="eggNOG" id="ENOG5030GFX">
    <property type="taxonomic scope" value="Bacteria"/>
</dbReference>
<gene>
    <name evidence="1" type="ordered locus">Clole_3027</name>
</gene>
<name>F2JNE8_CELLD</name>
<dbReference type="Proteomes" id="UP000008467">
    <property type="component" value="Chromosome"/>
</dbReference>